<keyword evidence="1" id="KW-0732">Signal</keyword>
<protein>
    <recommendedName>
        <fullName evidence="4">GLPGLI family protein</fullName>
    </recommendedName>
</protein>
<evidence type="ECO:0000256" key="1">
    <source>
        <dbReference type="SAM" id="SignalP"/>
    </source>
</evidence>
<proteinExistence type="predicted"/>
<name>A0A841JCX5_9SPHI</name>
<dbReference type="AlphaFoldDB" id="A0A841JCX5"/>
<comment type="caution">
    <text evidence="2">The sequence shown here is derived from an EMBL/GenBank/DDBJ whole genome shotgun (WGS) entry which is preliminary data.</text>
</comment>
<dbReference type="Proteomes" id="UP000548326">
    <property type="component" value="Unassembled WGS sequence"/>
</dbReference>
<gene>
    <name evidence="2" type="ORF">HDF22_002870</name>
</gene>
<dbReference type="EMBL" id="JACHCA010000007">
    <property type="protein sequence ID" value="MBB6128747.1"/>
    <property type="molecule type" value="Genomic_DNA"/>
</dbReference>
<accession>A0A841JCX5</accession>
<dbReference type="RefSeq" id="WP_183588119.1">
    <property type="nucleotide sequence ID" value="NZ_JACHCA010000007.1"/>
</dbReference>
<reference evidence="2 3" key="1">
    <citation type="submission" date="2020-08" db="EMBL/GenBank/DDBJ databases">
        <title>Genomic Encyclopedia of Type Strains, Phase IV (KMG-V): Genome sequencing to study the core and pangenomes of soil and plant-associated prokaryotes.</title>
        <authorList>
            <person name="Whitman W."/>
        </authorList>
    </citation>
    <scope>NUCLEOTIDE SEQUENCE [LARGE SCALE GENOMIC DNA]</scope>
    <source>
        <strain evidence="2 3">MP601</strain>
    </source>
</reference>
<sequence length="235" mass="26524">MKTLCVCLVIVLTTALFCRQAVAQDMSIATSEIVNNQILQTNLQIQINQQIQNNLDIQRNIMMLMLDDSNNINLKYNYLVTMKDNAQLVVHSKIYADTARHKTYLLFVDKKYSRKDTNRNRKIYVSQTLSIARKMGSGSSDKDWDKGMATDSCWMFKAISGNINAYAAFSEDGLGLTPPPLMAIQKGDGPIIKLSASNLKPMVEQDAGALKNIQKKNYYRAIEKYNHDAEKSAKK</sequence>
<evidence type="ECO:0008006" key="4">
    <source>
        <dbReference type="Google" id="ProtNLM"/>
    </source>
</evidence>
<evidence type="ECO:0000313" key="2">
    <source>
        <dbReference type="EMBL" id="MBB6128747.1"/>
    </source>
</evidence>
<evidence type="ECO:0000313" key="3">
    <source>
        <dbReference type="Proteomes" id="UP000548326"/>
    </source>
</evidence>
<organism evidence="2 3">
    <name type="scientific">Mucilaginibacter lappiensis</name>
    <dbReference type="NCBI Taxonomy" id="354630"/>
    <lineage>
        <taxon>Bacteria</taxon>
        <taxon>Pseudomonadati</taxon>
        <taxon>Bacteroidota</taxon>
        <taxon>Sphingobacteriia</taxon>
        <taxon>Sphingobacteriales</taxon>
        <taxon>Sphingobacteriaceae</taxon>
        <taxon>Mucilaginibacter</taxon>
    </lineage>
</organism>
<feature type="chain" id="PRO_5032716464" description="GLPGLI family protein" evidence="1">
    <location>
        <begin position="24"/>
        <end position="235"/>
    </location>
</feature>
<feature type="signal peptide" evidence="1">
    <location>
        <begin position="1"/>
        <end position="23"/>
    </location>
</feature>